<gene>
    <name evidence="1" type="ORF">DFH07DRAFT_782501</name>
</gene>
<name>A0AAD7MPR1_9AGAR</name>
<accession>A0AAD7MPR1</accession>
<dbReference type="Proteomes" id="UP001215280">
    <property type="component" value="Unassembled WGS sequence"/>
</dbReference>
<comment type="caution">
    <text evidence="1">The sequence shown here is derived from an EMBL/GenBank/DDBJ whole genome shotgun (WGS) entry which is preliminary data.</text>
</comment>
<sequence>MVAGTNNPPAQGYEDLTLRLPPKILGHIFEDAVDASDRAPSLSPPQSAVAHCISAAKQQDLTVQINALPHQTHPMGLNTYCPPIEDLIATWWLLGARVQQLLVCTLDELTWKAIMLQLAIFNVTALQKLVSIVNRVNEDATVDIPAGHSISPISYMDTTRVVPVWQHVEAYKVLMTLRLSLVSHPRLLWVNVQHILQGSPLLSTLHMHGVAFQQAPSGAPVVLHRLWELCLELFGNDDAIMLAHLNAPVLERFRIEIHTPVSSSRAYAQNSMLFHTPHSISFRDVNGGVLAEIAYILTLLITTMHLNLRECDGVIGDVLLTLFTRSRHGLHLVTSLMLPAPLLYDNYARILLDGMASTCVLCVLEHEETRGNWLK</sequence>
<organism evidence="1 2">
    <name type="scientific">Mycena maculata</name>
    <dbReference type="NCBI Taxonomy" id="230809"/>
    <lineage>
        <taxon>Eukaryota</taxon>
        <taxon>Fungi</taxon>
        <taxon>Dikarya</taxon>
        <taxon>Basidiomycota</taxon>
        <taxon>Agaricomycotina</taxon>
        <taxon>Agaricomycetes</taxon>
        <taxon>Agaricomycetidae</taxon>
        <taxon>Agaricales</taxon>
        <taxon>Marasmiineae</taxon>
        <taxon>Mycenaceae</taxon>
        <taxon>Mycena</taxon>
    </lineage>
</organism>
<protein>
    <submittedName>
        <fullName evidence="1">Uncharacterized protein</fullName>
    </submittedName>
</protein>
<dbReference type="EMBL" id="JARJLG010000213">
    <property type="protein sequence ID" value="KAJ7727278.1"/>
    <property type="molecule type" value="Genomic_DNA"/>
</dbReference>
<evidence type="ECO:0000313" key="2">
    <source>
        <dbReference type="Proteomes" id="UP001215280"/>
    </source>
</evidence>
<proteinExistence type="predicted"/>
<reference evidence="1" key="1">
    <citation type="submission" date="2023-03" db="EMBL/GenBank/DDBJ databases">
        <title>Massive genome expansion in bonnet fungi (Mycena s.s.) driven by repeated elements and novel gene families across ecological guilds.</title>
        <authorList>
            <consortium name="Lawrence Berkeley National Laboratory"/>
            <person name="Harder C.B."/>
            <person name="Miyauchi S."/>
            <person name="Viragh M."/>
            <person name="Kuo A."/>
            <person name="Thoen E."/>
            <person name="Andreopoulos B."/>
            <person name="Lu D."/>
            <person name="Skrede I."/>
            <person name="Drula E."/>
            <person name="Henrissat B."/>
            <person name="Morin E."/>
            <person name="Kohler A."/>
            <person name="Barry K."/>
            <person name="LaButti K."/>
            <person name="Morin E."/>
            <person name="Salamov A."/>
            <person name="Lipzen A."/>
            <person name="Mereny Z."/>
            <person name="Hegedus B."/>
            <person name="Baldrian P."/>
            <person name="Stursova M."/>
            <person name="Weitz H."/>
            <person name="Taylor A."/>
            <person name="Grigoriev I.V."/>
            <person name="Nagy L.G."/>
            <person name="Martin F."/>
            <person name="Kauserud H."/>
        </authorList>
    </citation>
    <scope>NUCLEOTIDE SEQUENCE</scope>
    <source>
        <strain evidence="1">CBHHK188m</strain>
    </source>
</reference>
<dbReference type="AlphaFoldDB" id="A0AAD7MPR1"/>
<keyword evidence="2" id="KW-1185">Reference proteome</keyword>
<evidence type="ECO:0000313" key="1">
    <source>
        <dbReference type="EMBL" id="KAJ7727278.1"/>
    </source>
</evidence>